<evidence type="ECO:0000313" key="2">
    <source>
        <dbReference type="Proteomes" id="UP000250043"/>
    </source>
</evidence>
<sequence length="162" mass="17870">MSFRTYVHVRKLGIAIEEVILPNQKGRPKKVESTIPLRNMFKIQNKSASPSRPVPGPSSHALAGLLAFKCVRKCHWASGRPLEDFNRSMHNLAKGHNANNVMPFTMFPSNLQSVVKGDLIHIKPNASSTGPHSTTSFVDRKAIIDTDEDNDINSACPQEGDI</sequence>
<gene>
    <name evidence="1" type="ORF">OBBRIDRAFT_807597</name>
</gene>
<name>A0A8E2ARE8_9APHY</name>
<accession>A0A8E2ARE8</accession>
<dbReference type="EMBL" id="KV722591">
    <property type="protein sequence ID" value="OCH85327.1"/>
    <property type="molecule type" value="Genomic_DNA"/>
</dbReference>
<dbReference type="AlphaFoldDB" id="A0A8E2ARE8"/>
<proteinExistence type="predicted"/>
<organism evidence="1 2">
    <name type="scientific">Obba rivulosa</name>
    <dbReference type="NCBI Taxonomy" id="1052685"/>
    <lineage>
        <taxon>Eukaryota</taxon>
        <taxon>Fungi</taxon>
        <taxon>Dikarya</taxon>
        <taxon>Basidiomycota</taxon>
        <taxon>Agaricomycotina</taxon>
        <taxon>Agaricomycetes</taxon>
        <taxon>Polyporales</taxon>
        <taxon>Gelatoporiaceae</taxon>
        <taxon>Obba</taxon>
    </lineage>
</organism>
<reference evidence="1 2" key="1">
    <citation type="submission" date="2016-07" db="EMBL/GenBank/DDBJ databases">
        <title>Draft genome of the white-rot fungus Obba rivulosa 3A-2.</title>
        <authorList>
            <consortium name="DOE Joint Genome Institute"/>
            <person name="Miettinen O."/>
            <person name="Riley R."/>
            <person name="Acob R."/>
            <person name="Barry K."/>
            <person name="Cullen D."/>
            <person name="De Vries R."/>
            <person name="Hainaut M."/>
            <person name="Hatakka A."/>
            <person name="Henrissat B."/>
            <person name="Hilden K."/>
            <person name="Kuo R."/>
            <person name="Labutti K."/>
            <person name="Lipzen A."/>
            <person name="Makela M.R."/>
            <person name="Sandor L."/>
            <person name="Spatafora J.W."/>
            <person name="Grigoriev I.V."/>
            <person name="Hibbett D.S."/>
        </authorList>
    </citation>
    <scope>NUCLEOTIDE SEQUENCE [LARGE SCALE GENOMIC DNA]</scope>
    <source>
        <strain evidence="1 2">3A-2</strain>
    </source>
</reference>
<dbReference type="Proteomes" id="UP000250043">
    <property type="component" value="Unassembled WGS sequence"/>
</dbReference>
<keyword evidence="2" id="KW-1185">Reference proteome</keyword>
<evidence type="ECO:0000313" key="1">
    <source>
        <dbReference type="EMBL" id="OCH85327.1"/>
    </source>
</evidence>
<protein>
    <submittedName>
        <fullName evidence="1">Uncharacterized protein</fullName>
    </submittedName>
</protein>